<dbReference type="STRING" id="1121449.SAMN02745704_00531"/>
<dbReference type="Proteomes" id="UP000190027">
    <property type="component" value="Unassembled WGS sequence"/>
</dbReference>
<dbReference type="AlphaFoldDB" id="A0A1T4W945"/>
<organism evidence="4 5">
    <name type="scientific">Paucidesulfovibrio gracilis DSM 16080</name>
    <dbReference type="NCBI Taxonomy" id="1121449"/>
    <lineage>
        <taxon>Bacteria</taxon>
        <taxon>Pseudomonadati</taxon>
        <taxon>Thermodesulfobacteriota</taxon>
        <taxon>Desulfovibrionia</taxon>
        <taxon>Desulfovibrionales</taxon>
        <taxon>Desulfovibrionaceae</taxon>
        <taxon>Paucidesulfovibrio</taxon>
    </lineage>
</organism>
<dbReference type="InterPro" id="IPR051803">
    <property type="entry name" value="TA_system_RelE-like_toxin"/>
</dbReference>
<evidence type="ECO:0000256" key="2">
    <source>
        <dbReference type="ARBA" id="ARBA00022649"/>
    </source>
</evidence>
<evidence type="ECO:0000256" key="1">
    <source>
        <dbReference type="ARBA" id="ARBA00006226"/>
    </source>
</evidence>
<keyword evidence="5" id="KW-1185">Reference proteome</keyword>
<gene>
    <name evidence="4" type="ORF">SAMN02745704_00531</name>
</gene>
<dbReference type="PIRSF" id="PIRSF029218">
    <property type="entry name" value="ParE"/>
    <property type="match status" value="1"/>
</dbReference>
<sequence length="95" mass="11140">MQFQLTNKAYADLKSIAKYTQTTWGVAQRKEYLSRLDQSFHLIAENVGIGRNCDHIREGYFSHPVGKHLVFYRVEDETVTIVRILHQSMNVERQL</sequence>
<dbReference type="InterPro" id="IPR035093">
    <property type="entry name" value="RelE/ParE_toxin_dom_sf"/>
</dbReference>
<keyword evidence="2" id="KW-1277">Toxin-antitoxin system</keyword>
<evidence type="ECO:0000313" key="4">
    <source>
        <dbReference type="EMBL" id="SKA73783.1"/>
    </source>
</evidence>
<name>A0A1T4W945_9BACT</name>
<dbReference type="InterPro" id="IPR007712">
    <property type="entry name" value="RelE/ParE_toxin"/>
</dbReference>
<dbReference type="PANTHER" id="PTHR33755:SF9">
    <property type="entry name" value="TOXIN PARE1"/>
    <property type="match status" value="1"/>
</dbReference>
<dbReference type="InterPro" id="IPR028344">
    <property type="entry name" value="ParE1/4"/>
</dbReference>
<dbReference type="PANTHER" id="PTHR33755">
    <property type="entry name" value="TOXIN PARE1-RELATED"/>
    <property type="match status" value="1"/>
</dbReference>
<comment type="similarity">
    <text evidence="1 3">Belongs to the RelE toxin family.</text>
</comment>
<protein>
    <recommendedName>
        <fullName evidence="3">Toxin</fullName>
    </recommendedName>
</protein>
<reference evidence="4 5" key="1">
    <citation type="submission" date="2017-02" db="EMBL/GenBank/DDBJ databases">
        <authorList>
            <person name="Peterson S.W."/>
        </authorList>
    </citation>
    <scope>NUCLEOTIDE SEQUENCE [LARGE SCALE GENOMIC DNA]</scope>
    <source>
        <strain evidence="4 5">DSM 16080</strain>
    </source>
</reference>
<accession>A0A1T4W945</accession>
<evidence type="ECO:0000313" key="5">
    <source>
        <dbReference type="Proteomes" id="UP000190027"/>
    </source>
</evidence>
<dbReference type="Pfam" id="PF05016">
    <property type="entry name" value="ParE_toxin"/>
    <property type="match status" value="1"/>
</dbReference>
<dbReference type="Gene3D" id="3.30.2310.20">
    <property type="entry name" value="RelE-like"/>
    <property type="match status" value="1"/>
</dbReference>
<dbReference type="RefSeq" id="WP_078716114.1">
    <property type="nucleotide sequence ID" value="NZ_FUYC01000002.1"/>
</dbReference>
<proteinExistence type="inferred from homology"/>
<dbReference type="EMBL" id="FUYC01000002">
    <property type="protein sequence ID" value="SKA73783.1"/>
    <property type="molecule type" value="Genomic_DNA"/>
</dbReference>
<evidence type="ECO:0000256" key="3">
    <source>
        <dbReference type="PIRNR" id="PIRNR029218"/>
    </source>
</evidence>
<dbReference type="OrthoDB" id="5457915at2"/>